<dbReference type="InterPro" id="IPR039426">
    <property type="entry name" value="TonB-dep_rcpt-like"/>
</dbReference>
<dbReference type="InterPro" id="IPR036942">
    <property type="entry name" value="Beta-barrel_TonB_sf"/>
</dbReference>
<evidence type="ECO:0000256" key="2">
    <source>
        <dbReference type="ARBA" id="ARBA00022448"/>
    </source>
</evidence>
<comment type="subcellular location">
    <subcellularLocation>
        <location evidence="1 10">Cell outer membrane</location>
        <topology evidence="1 10">Multi-pass membrane protein</topology>
    </subcellularLocation>
</comment>
<feature type="chain" id="PRO_5012702619" evidence="12">
    <location>
        <begin position="23"/>
        <end position="764"/>
    </location>
</feature>
<dbReference type="InterPro" id="IPR000531">
    <property type="entry name" value="Beta-barrel_TonB"/>
</dbReference>
<evidence type="ECO:0000256" key="4">
    <source>
        <dbReference type="ARBA" id="ARBA00022692"/>
    </source>
</evidence>
<dbReference type="PROSITE" id="PS52016">
    <property type="entry name" value="TONB_DEPENDENT_REC_3"/>
    <property type="match status" value="1"/>
</dbReference>
<feature type="domain" description="TonB-dependent receptor-like beta-barrel" evidence="13">
    <location>
        <begin position="247"/>
        <end position="738"/>
    </location>
</feature>
<dbReference type="GO" id="GO:0044718">
    <property type="term" value="P:siderophore transmembrane transport"/>
    <property type="evidence" value="ECO:0007669"/>
    <property type="project" value="TreeGrafter"/>
</dbReference>
<evidence type="ECO:0000256" key="1">
    <source>
        <dbReference type="ARBA" id="ARBA00004571"/>
    </source>
</evidence>
<evidence type="ECO:0000259" key="14">
    <source>
        <dbReference type="Pfam" id="PF07715"/>
    </source>
</evidence>
<dbReference type="CDD" id="cd01347">
    <property type="entry name" value="ligand_gated_channel"/>
    <property type="match status" value="1"/>
</dbReference>
<evidence type="ECO:0000256" key="7">
    <source>
        <dbReference type="ARBA" id="ARBA00023136"/>
    </source>
</evidence>
<comment type="similarity">
    <text evidence="10 11">Belongs to the TonB-dependent receptor family.</text>
</comment>
<evidence type="ECO:0000256" key="6">
    <source>
        <dbReference type="ARBA" id="ARBA00023077"/>
    </source>
</evidence>
<keyword evidence="5 12" id="KW-0732">Signal</keyword>
<keyword evidence="8 15" id="KW-0675">Receptor</keyword>
<keyword evidence="7 10" id="KW-0472">Membrane</keyword>
<evidence type="ECO:0000256" key="10">
    <source>
        <dbReference type="PROSITE-ProRule" id="PRU01360"/>
    </source>
</evidence>
<reference evidence="15 16" key="1">
    <citation type="submission" date="2016-11" db="EMBL/GenBank/DDBJ databases">
        <authorList>
            <person name="Jaros S."/>
            <person name="Januszkiewicz K."/>
            <person name="Wedrychowicz H."/>
        </authorList>
    </citation>
    <scope>NUCLEOTIDE SEQUENCE [LARGE SCALE GENOMIC DNA]</scope>
    <source>
        <strain evidence="15 16">DSM 21986</strain>
    </source>
</reference>
<dbReference type="Proteomes" id="UP000184041">
    <property type="component" value="Unassembled WGS sequence"/>
</dbReference>
<keyword evidence="4 10" id="KW-0812">Transmembrane</keyword>
<evidence type="ECO:0000259" key="13">
    <source>
        <dbReference type="Pfam" id="PF00593"/>
    </source>
</evidence>
<keyword evidence="2 10" id="KW-0813">Transport</keyword>
<evidence type="ECO:0000313" key="15">
    <source>
        <dbReference type="EMBL" id="SHE61001.1"/>
    </source>
</evidence>
<dbReference type="PANTHER" id="PTHR30069">
    <property type="entry name" value="TONB-DEPENDENT OUTER MEMBRANE RECEPTOR"/>
    <property type="match status" value="1"/>
</dbReference>
<dbReference type="Pfam" id="PF07715">
    <property type="entry name" value="Plug"/>
    <property type="match status" value="1"/>
</dbReference>
<feature type="domain" description="TonB-dependent receptor plug" evidence="14">
    <location>
        <begin position="124"/>
        <end position="226"/>
    </location>
</feature>
<organism evidence="15 16">
    <name type="scientific">Fodinibius roseus</name>
    <dbReference type="NCBI Taxonomy" id="1194090"/>
    <lineage>
        <taxon>Bacteria</taxon>
        <taxon>Pseudomonadati</taxon>
        <taxon>Balneolota</taxon>
        <taxon>Balneolia</taxon>
        <taxon>Balneolales</taxon>
        <taxon>Balneolaceae</taxon>
        <taxon>Fodinibius</taxon>
    </lineage>
</organism>
<dbReference type="GO" id="GO:0015344">
    <property type="term" value="F:siderophore uptake transmembrane transporter activity"/>
    <property type="evidence" value="ECO:0007669"/>
    <property type="project" value="TreeGrafter"/>
</dbReference>
<evidence type="ECO:0000313" key="16">
    <source>
        <dbReference type="Proteomes" id="UP000184041"/>
    </source>
</evidence>
<dbReference type="Pfam" id="PF00593">
    <property type="entry name" value="TonB_dep_Rec_b-barrel"/>
    <property type="match status" value="1"/>
</dbReference>
<keyword evidence="6 11" id="KW-0798">TonB box</keyword>
<evidence type="ECO:0000256" key="9">
    <source>
        <dbReference type="ARBA" id="ARBA00023237"/>
    </source>
</evidence>
<accession>A0A1M4UW50</accession>
<keyword evidence="16" id="KW-1185">Reference proteome</keyword>
<dbReference type="EMBL" id="FQUS01000002">
    <property type="protein sequence ID" value="SHE61001.1"/>
    <property type="molecule type" value="Genomic_DNA"/>
</dbReference>
<dbReference type="GO" id="GO:0009279">
    <property type="term" value="C:cell outer membrane"/>
    <property type="evidence" value="ECO:0007669"/>
    <property type="project" value="UniProtKB-SubCell"/>
</dbReference>
<dbReference type="InterPro" id="IPR012910">
    <property type="entry name" value="Plug_dom"/>
</dbReference>
<evidence type="ECO:0000256" key="3">
    <source>
        <dbReference type="ARBA" id="ARBA00022452"/>
    </source>
</evidence>
<keyword evidence="9 10" id="KW-0998">Cell outer membrane</keyword>
<name>A0A1M4UW50_9BACT</name>
<dbReference type="PANTHER" id="PTHR30069:SF29">
    <property type="entry name" value="HEMOGLOBIN AND HEMOGLOBIN-HAPTOGLOBIN-BINDING PROTEIN 1-RELATED"/>
    <property type="match status" value="1"/>
</dbReference>
<dbReference type="STRING" id="1194090.SAMN05443144_102141"/>
<keyword evidence="3 10" id="KW-1134">Transmembrane beta strand</keyword>
<dbReference type="AlphaFoldDB" id="A0A1M4UW50"/>
<sequence>MKVVQPLCLLFLGLTMAAQANAQSRATVRGKVLTQQGEPLAKAHLTFRDLPVHTVTNDNGEFTFTQQLPAGTYNLKISHVGYRTLQQTIEVDDSSRETLTFKLRPKRYVSPSVVVTATRSRRDIEDVPEPVTVISDQEIQTSGSTRLSEILAEQTGLTLTSDHGTGIQVQGFASDYTKIMIDGQPLIGRTAGTLNLDRISVGNVRQIEMIKGPSSALWGSDALAGVINIITRKGERPFELGINSRYGSNQTVDLGVDLSAQKNGWQNNLFLNRNSSQGYHLRPDAISQTVPEYQNYTASYKTTIPLSDPVKIEFQGRYYREDQSSTDYLGSRENPILLDGEALQEDYSLSPSLHAELGAGLSAELSHYYSRYRTDTRYHYVEGDSLYEHSEFDQHYNKSEFQLNKRWNTEHISTLGSGYMHEQLKAERYASDPAFESYFVFVQHEWRPAEKWNVIGGLRYDGHSEYTSQLSPKLSARYKLSSWLHLRASAGSGFKAPDFRQLFLNFTNPTVGYTVVGSSNAKEQIQQLQDQGQIDQVLIPLDQLREIRAEQSWAYNTGIDFFPINDMELRLNLFYNDVSDLIESAPVATKNNGQSVYTYFNLEEVYTRGIETQLRWELSDRFEVAAGYQLLDARRKIEGTRTVQDEDGEIIEKEFSSYELMFNRSKHSANIKMYYFWDALNVDANLRGSWHGKYGRADANGNSYVDPGEYEDGYMVWDASIAKTVNERYTLRLGVDNILDFTRPSGLSYLPGRLFYGQLSLQLY</sequence>
<evidence type="ECO:0000256" key="5">
    <source>
        <dbReference type="ARBA" id="ARBA00022729"/>
    </source>
</evidence>
<evidence type="ECO:0000256" key="8">
    <source>
        <dbReference type="ARBA" id="ARBA00023170"/>
    </source>
</evidence>
<dbReference type="Gene3D" id="2.170.130.10">
    <property type="entry name" value="TonB-dependent receptor, plug domain"/>
    <property type="match status" value="1"/>
</dbReference>
<dbReference type="InterPro" id="IPR037066">
    <property type="entry name" value="Plug_dom_sf"/>
</dbReference>
<evidence type="ECO:0000256" key="12">
    <source>
        <dbReference type="SAM" id="SignalP"/>
    </source>
</evidence>
<dbReference type="SUPFAM" id="SSF56935">
    <property type="entry name" value="Porins"/>
    <property type="match status" value="1"/>
</dbReference>
<dbReference type="Gene3D" id="2.40.170.20">
    <property type="entry name" value="TonB-dependent receptor, beta-barrel domain"/>
    <property type="match status" value="1"/>
</dbReference>
<dbReference type="Pfam" id="PF13715">
    <property type="entry name" value="CarbopepD_reg_2"/>
    <property type="match status" value="1"/>
</dbReference>
<dbReference type="Gene3D" id="2.60.40.1120">
    <property type="entry name" value="Carboxypeptidase-like, regulatory domain"/>
    <property type="match status" value="1"/>
</dbReference>
<feature type="signal peptide" evidence="12">
    <location>
        <begin position="1"/>
        <end position="22"/>
    </location>
</feature>
<evidence type="ECO:0000256" key="11">
    <source>
        <dbReference type="RuleBase" id="RU003357"/>
    </source>
</evidence>
<gene>
    <name evidence="15" type="ORF">SAMN05443144_102141</name>
</gene>
<protein>
    <submittedName>
        <fullName evidence="15">Outer membrane receptor for ferrienterochelin and colicins</fullName>
    </submittedName>
</protein>
<proteinExistence type="inferred from homology"/>
<dbReference type="SUPFAM" id="SSF49464">
    <property type="entry name" value="Carboxypeptidase regulatory domain-like"/>
    <property type="match status" value="1"/>
</dbReference>
<dbReference type="InterPro" id="IPR008969">
    <property type="entry name" value="CarboxyPept-like_regulatory"/>
</dbReference>
<dbReference type="OrthoDB" id="9764669at2"/>